<reference evidence="3" key="1">
    <citation type="submission" date="2011-05" db="EMBL/GenBank/DDBJ databases">
        <authorList>
            <person name="Richards S.R."/>
            <person name="Qu J."/>
            <person name="Jiang H."/>
            <person name="Jhangiani S.N."/>
            <person name="Agravi P."/>
            <person name="Goodspeed R."/>
            <person name="Gross S."/>
            <person name="Mandapat C."/>
            <person name="Jackson L."/>
            <person name="Mathew T."/>
            <person name="Pu L."/>
            <person name="Thornton R."/>
            <person name="Saada N."/>
            <person name="Wilczek-Boney K.B."/>
            <person name="Lee S."/>
            <person name="Kovar C."/>
            <person name="Wu Y."/>
            <person name="Scherer S.E."/>
            <person name="Worley K.C."/>
            <person name="Muzny D.M."/>
            <person name="Gibbs R."/>
        </authorList>
    </citation>
    <scope>NUCLEOTIDE SEQUENCE</scope>
    <source>
        <strain evidence="3">Brora</strain>
    </source>
</reference>
<reference evidence="2" key="2">
    <citation type="submission" date="2015-02" db="UniProtKB">
        <authorList>
            <consortium name="EnsemblMetazoa"/>
        </authorList>
    </citation>
    <scope>IDENTIFICATION</scope>
</reference>
<keyword evidence="1" id="KW-1133">Transmembrane helix</keyword>
<sequence>MISVLPRINCAHISTHFSPHILRFRFILFLFFFSRSFSLFALFFFRTLNITLNILLDG</sequence>
<evidence type="ECO:0000313" key="2">
    <source>
        <dbReference type="EnsemblMetazoa" id="SMAR006681-PA"/>
    </source>
</evidence>
<feature type="transmembrane region" description="Helical" evidence="1">
    <location>
        <begin position="26"/>
        <end position="45"/>
    </location>
</feature>
<dbReference type="HOGENOM" id="CLU_2981593_0_0_1"/>
<accession>T1IZK4</accession>
<evidence type="ECO:0000313" key="3">
    <source>
        <dbReference type="Proteomes" id="UP000014500"/>
    </source>
</evidence>
<organism evidence="2 3">
    <name type="scientific">Strigamia maritima</name>
    <name type="common">European centipede</name>
    <name type="synonym">Geophilus maritimus</name>
    <dbReference type="NCBI Taxonomy" id="126957"/>
    <lineage>
        <taxon>Eukaryota</taxon>
        <taxon>Metazoa</taxon>
        <taxon>Ecdysozoa</taxon>
        <taxon>Arthropoda</taxon>
        <taxon>Myriapoda</taxon>
        <taxon>Chilopoda</taxon>
        <taxon>Pleurostigmophora</taxon>
        <taxon>Geophilomorpha</taxon>
        <taxon>Linotaeniidae</taxon>
        <taxon>Strigamia</taxon>
    </lineage>
</organism>
<dbReference type="Proteomes" id="UP000014500">
    <property type="component" value="Unassembled WGS sequence"/>
</dbReference>
<keyword evidence="1" id="KW-0812">Transmembrane</keyword>
<dbReference type="EnsemblMetazoa" id="SMAR006681-RA">
    <property type="protein sequence ID" value="SMAR006681-PA"/>
    <property type="gene ID" value="SMAR006681"/>
</dbReference>
<keyword evidence="3" id="KW-1185">Reference proteome</keyword>
<dbReference type="AlphaFoldDB" id="T1IZK4"/>
<evidence type="ECO:0000256" key="1">
    <source>
        <dbReference type="SAM" id="Phobius"/>
    </source>
</evidence>
<keyword evidence="1" id="KW-0472">Membrane</keyword>
<dbReference type="EMBL" id="JH431718">
    <property type="status" value="NOT_ANNOTATED_CDS"/>
    <property type="molecule type" value="Genomic_DNA"/>
</dbReference>
<protein>
    <submittedName>
        <fullName evidence="2">Uncharacterized protein</fullName>
    </submittedName>
</protein>
<proteinExistence type="predicted"/>
<name>T1IZK4_STRMM</name>